<keyword evidence="1" id="KW-0472">Membrane</keyword>
<name>A0A369QR63_9BACT</name>
<evidence type="ECO:0000313" key="3">
    <source>
        <dbReference type="Proteomes" id="UP000253919"/>
    </source>
</evidence>
<dbReference type="Proteomes" id="UP000253919">
    <property type="component" value="Unassembled WGS sequence"/>
</dbReference>
<proteinExistence type="predicted"/>
<evidence type="ECO:0008006" key="4">
    <source>
        <dbReference type="Google" id="ProtNLM"/>
    </source>
</evidence>
<keyword evidence="1" id="KW-0812">Transmembrane</keyword>
<sequence>MVQEIIIFIVFALAAAYVIRLLIANFRPKAGGGCAKGCGGACSTIDFEKIKKDLETKSAPVR</sequence>
<feature type="transmembrane region" description="Helical" evidence="1">
    <location>
        <begin position="6"/>
        <end position="23"/>
    </location>
</feature>
<dbReference type="Pfam" id="PF12669">
    <property type="entry name" value="FeoB_associated"/>
    <property type="match status" value="1"/>
</dbReference>
<keyword evidence="1" id="KW-1133">Transmembrane helix</keyword>
<organism evidence="2 3">
    <name type="scientific">Adhaeribacter pallidiroseus</name>
    <dbReference type="NCBI Taxonomy" id="2072847"/>
    <lineage>
        <taxon>Bacteria</taxon>
        <taxon>Pseudomonadati</taxon>
        <taxon>Bacteroidota</taxon>
        <taxon>Cytophagia</taxon>
        <taxon>Cytophagales</taxon>
        <taxon>Hymenobacteraceae</taxon>
        <taxon>Adhaeribacter</taxon>
    </lineage>
</organism>
<dbReference type="RefSeq" id="WP_115374693.1">
    <property type="nucleotide sequence ID" value="NZ_QASA01000001.1"/>
</dbReference>
<evidence type="ECO:0000256" key="1">
    <source>
        <dbReference type="SAM" id="Phobius"/>
    </source>
</evidence>
<evidence type="ECO:0000313" key="2">
    <source>
        <dbReference type="EMBL" id="RDC65727.1"/>
    </source>
</evidence>
<gene>
    <name evidence="2" type="ORF">AHMF7616_04357</name>
</gene>
<protein>
    <recommendedName>
        <fullName evidence="4">FeoB-associated Cys-rich membrane protein</fullName>
    </recommendedName>
</protein>
<accession>A0A369QR63</accession>
<dbReference type="EMBL" id="QASA01000001">
    <property type="protein sequence ID" value="RDC65727.1"/>
    <property type="molecule type" value="Genomic_DNA"/>
</dbReference>
<keyword evidence="3" id="KW-1185">Reference proteome</keyword>
<dbReference type="AlphaFoldDB" id="A0A369QR63"/>
<reference evidence="2 3" key="1">
    <citation type="submission" date="2018-04" db="EMBL/GenBank/DDBJ databases">
        <title>Adhaeribacter sp. HMF7616 genome sequencing and assembly.</title>
        <authorList>
            <person name="Kang H."/>
            <person name="Kang J."/>
            <person name="Cha I."/>
            <person name="Kim H."/>
            <person name="Joh K."/>
        </authorList>
    </citation>
    <scope>NUCLEOTIDE SEQUENCE [LARGE SCALE GENOMIC DNA]</scope>
    <source>
        <strain evidence="2 3">HMF7616</strain>
    </source>
</reference>
<comment type="caution">
    <text evidence="2">The sequence shown here is derived from an EMBL/GenBank/DDBJ whole genome shotgun (WGS) entry which is preliminary data.</text>
</comment>